<evidence type="ECO:0000259" key="3">
    <source>
        <dbReference type="PROSITE" id="PS50897"/>
    </source>
</evidence>
<dbReference type="InterPro" id="IPR043136">
    <property type="entry name" value="B30.2/SPRY_sf"/>
</dbReference>
<dbReference type="PROSITE" id="PS50896">
    <property type="entry name" value="LISH"/>
    <property type="match status" value="1"/>
</dbReference>
<sequence length="634" mass="71833">MTSPLFPSEYSPRLRNRPLNNSLLPLNLGSRSSINRIIKQRNQKEEISIFYARQSEGLPHIPSYLSNSIYAHLVREQFNLFSKINESEQDTSTGSTFIEIHKNKIRQILDDRVALPIYERLSISNTRKKLPSAKDHTALSALVNQSNYNLSLALLDLRLPTAWDMRVRHEFIEASPDNMQLTYTGDGKDDSDVASVRANHAIRKQCGIYYFEIRVISKGIDGHIGIGFCRKINSLNRFPGCGELSWGYHGENGNIYAGPGTEKAYGPKYSTGDIIGCGIDFRDMTAFFTKNGLYLGTAFRNIKDTDIYPFVGFKTPKEQIEANFGLNPFKFDIQQYMTNEKREAVNSIVNQPTQKTKPRSSVISNSTCKNNADNLIMEYLRHSGYHKSAIALENTMKLESEQVDSISQLDSETVLRQDIRNCIFSGDIDKAMHLCNTHYPSVLQDNHYIEFKLQCRKFMEMVKRVQLNQNKPATNNDEYEAQSLRVSKSSNKRTTSHVDLDFPSLKNKKQKLSEDSVDTLQSVMEFGNTLKTRYGSQLEKNKQMNSELLTAFATLAYTDLSNEAVAYLYQTPYIETVASELNSAILVSLGKYPNSSIERIYCQTTVAIEELVLGGNAKAALLDPEHDCLKMTNM</sequence>
<dbReference type="InterPro" id="IPR006595">
    <property type="entry name" value="CTLH_C"/>
</dbReference>
<dbReference type="SUPFAM" id="SSF49899">
    <property type="entry name" value="Concanavalin A-like lectins/glucanases"/>
    <property type="match status" value="1"/>
</dbReference>
<dbReference type="PROSITE" id="PS50188">
    <property type="entry name" value="B302_SPRY"/>
    <property type="match status" value="1"/>
</dbReference>
<dbReference type="InterPro" id="IPR013320">
    <property type="entry name" value="ConA-like_dom_sf"/>
</dbReference>
<dbReference type="Gene3D" id="2.60.120.920">
    <property type="match status" value="1"/>
</dbReference>
<reference evidence="4 5" key="1">
    <citation type="submission" date="2024-04" db="EMBL/GenBank/DDBJ databases">
        <title>genome sequences of Mucor flavus KT1a and Helicostylum pulchrum KT1b strains isolated from the surface of a dry-aged beef.</title>
        <authorList>
            <person name="Toyotome T."/>
            <person name="Hosono M."/>
            <person name="Torimaru M."/>
            <person name="Fukuda K."/>
            <person name="Mikami N."/>
        </authorList>
    </citation>
    <scope>NUCLEOTIDE SEQUENCE [LARGE SCALE GENOMIC DNA]</scope>
    <source>
        <strain evidence="4 5">KT1a</strain>
    </source>
</reference>
<evidence type="ECO:0000313" key="5">
    <source>
        <dbReference type="Proteomes" id="UP001473302"/>
    </source>
</evidence>
<feature type="domain" description="CTLH" evidence="3">
    <location>
        <begin position="412"/>
        <end position="469"/>
    </location>
</feature>
<dbReference type="EMBL" id="BAABUK010000007">
    <property type="protein sequence ID" value="GAA5810446.1"/>
    <property type="molecule type" value="Genomic_DNA"/>
</dbReference>
<dbReference type="InterPro" id="IPR024964">
    <property type="entry name" value="CTLH/CRA"/>
</dbReference>
<dbReference type="InterPro" id="IPR035782">
    <property type="entry name" value="SPRY_RanBP9/10"/>
</dbReference>
<dbReference type="Proteomes" id="UP001473302">
    <property type="component" value="Unassembled WGS sequence"/>
</dbReference>
<dbReference type="Pfam" id="PF10607">
    <property type="entry name" value="CTLH"/>
    <property type="match status" value="1"/>
</dbReference>
<dbReference type="CDD" id="cd12909">
    <property type="entry name" value="SPRY_RanBP9_10"/>
    <property type="match status" value="1"/>
</dbReference>
<name>A0ABP9YU99_9FUNG</name>
<evidence type="ECO:0000256" key="1">
    <source>
        <dbReference type="SAM" id="MobiDB-lite"/>
    </source>
</evidence>
<dbReference type="SMART" id="SM00668">
    <property type="entry name" value="CTLH"/>
    <property type="match status" value="1"/>
</dbReference>
<gene>
    <name evidence="4" type="ORF">MFLAVUS_003867</name>
</gene>
<protein>
    <recommendedName>
        <fullName evidence="6">Ran-binding protein</fullName>
    </recommendedName>
</protein>
<accession>A0ABP9YU99</accession>
<dbReference type="SMART" id="SM00757">
    <property type="entry name" value="CRA"/>
    <property type="match status" value="1"/>
</dbReference>
<dbReference type="Pfam" id="PF00622">
    <property type="entry name" value="SPRY"/>
    <property type="match status" value="1"/>
</dbReference>
<dbReference type="SMART" id="SM00449">
    <property type="entry name" value="SPRY"/>
    <property type="match status" value="1"/>
</dbReference>
<dbReference type="InterPro" id="IPR001870">
    <property type="entry name" value="B30.2/SPRY"/>
</dbReference>
<dbReference type="InterPro" id="IPR050618">
    <property type="entry name" value="Ubq-SigPath_Reg"/>
</dbReference>
<dbReference type="Pfam" id="PF08513">
    <property type="entry name" value="LisH"/>
    <property type="match status" value="1"/>
</dbReference>
<dbReference type="PANTHER" id="PTHR12864">
    <property type="entry name" value="RAN BINDING PROTEIN 9-RELATED"/>
    <property type="match status" value="1"/>
</dbReference>
<dbReference type="InterPro" id="IPR013144">
    <property type="entry name" value="CRA_dom"/>
</dbReference>
<keyword evidence="5" id="KW-1185">Reference proteome</keyword>
<feature type="region of interest" description="Disordered" evidence="1">
    <location>
        <begin position="473"/>
        <end position="499"/>
    </location>
</feature>
<evidence type="ECO:0000259" key="2">
    <source>
        <dbReference type="PROSITE" id="PS50188"/>
    </source>
</evidence>
<proteinExistence type="predicted"/>
<dbReference type="PROSITE" id="PS50897">
    <property type="entry name" value="CTLH"/>
    <property type="match status" value="1"/>
</dbReference>
<evidence type="ECO:0000313" key="4">
    <source>
        <dbReference type="EMBL" id="GAA5810446.1"/>
    </source>
</evidence>
<organism evidence="4 5">
    <name type="scientific">Mucor flavus</name>
    <dbReference type="NCBI Taxonomy" id="439312"/>
    <lineage>
        <taxon>Eukaryota</taxon>
        <taxon>Fungi</taxon>
        <taxon>Fungi incertae sedis</taxon>
        <taxon>Mucoromycota</taxon>
        <taxon>Mucoromycotina</taxon>
        <taxon>Mucoromycetes</taxon>
        <taxon>Mucorales</taxon>
        <taxon>Mucorineae</taxon>
        <taxon>Mucoraceae</taxon>
        <taxon>Mucor</taxon>
    </lineage>
</organism>
<comment type="caution">
    <text evidence="4">The sequence shown here is derived from an EMBL/GenBank/DDBJ whole genome shotgun (WGS) entry which is preliminary data.</text>
</comment>
<evidence type="ECO:0008006" key="6">
    <source>
        <dbReference type="Google" id="ProtNLM"/>
    </source>
</evidence>
<feature type="domain" description="B30.2/SPRY" evidence="2">
    <location>
        <begin position="141"/>
        <end position="329"/>
    </location>
</feature>
<dbReference type="InterPro" id="IPR006594">
    <property type="entry name" value="LisH"/>
</dbReference>
<dbReference type="InterPro" id="IPR003877">
    <property type="entry name" value="SPRY_dom"/>
</dbReference>